<comment type="cofactor">
    <cofactor evidence="5">
        <name>Mg(2+)</name>
        <dbReference type="ChEBI" id="CHEBI:18420"/>
    </cofactor>
</comment>
<keyword evidence="1 5" id="KW-1277">Toxin-antitoxin system</keyword>
<dbReference type="InterPro" id="IPR029060">
    <property type="entry name" value="PIN-like_dom_sf"/>
</dbReference>
<feature type="binding site" evidence="5">
    <location>
        <position position="109"/>
    </location>
    <ligand>
        <name>Mg(2+)</name>
        <dbReference type="ChEBI" id="CHEBI:18420"/>
    </ligand>
</feature>
<dbReference type="EC" id="3.1.-.-" evidence="5"/>
<keyword evidence="5" id="KW-0460">Magnesium</keyword>
<gene>
    <name evidence="5" type="primary">vapC</name>
    <name evidence="7" type="ORF">ACFPT7_09130</name>
</gene>
<comment type="similarity">
    <text evidence="5">Belongs to the PINc/VapC protein family.</text>
</comment>
<organism evidence="7 8">
    <name type="scientific">Acidicapsa dinghuensis</name>
    <dbReference type="NCBI Taxonomy" id="2218256"/>
    <lineage>
        <taxon>Bacteria</taxon>
        <taxon>Pseudomonadati</taxon>
        <taxon>Acidobacteriota</taxon>
        <taxon>Terriglobia</taxon>
        <taxon>Terriglobales</taxon>
        <taxon>Acidobacteriaceae</taxon>
        <taxon>Acidicapsa</taxon>
    </lineage>
</organism>
<keyword evidence="4 5" id="KW-0378">Hydrolase</keyword>
<dbReference type="NCBIfam" id="TIGR00028">
    <property type="entry name" value="Mtu_PIN_fam"/>
    <property type="match status" value="1"/>
</dbReference>
<dbReference type="InterPro" id="IPR002716">
    <property type="entry name" value="PIN_dom"/>
</dbReference>
<dbReference type="HAMAP" id="MF_00265">
    <property type="entry name" value="VapC_Nob1"/>
    <property type="match status" value="1"/>
</dbReference>
<proteinExistence type="inferred from homology"/>
<keyword evidence="5" id="KW-0800">Toxin</keyword>
<keyword evidence="8" id="KW-1185">Reference proteome</keyword>
<protein>
    <recommendedName>
        <fullName evidence="5">Ribonuclease VapC</fullName>
        <shortName evidence="5">RNase VapC</shortName>
        <ecNumber evidence="5">3.1.-.-</ecNumber>
    </recommendedName>
    <alternativeName>
        <fullName evidence="5">Toxin VapC</fullName>
    </alternativeName>
</protein>
<dbReference type="Proteomes" id="UP001596091">
    <property type="component" value="Unassembled WGS sequence"/>
</dbReference>
<evidence type="ECO:0000256" key="4">
    <source>
        <dbReference type="ARBA" id="ARBA00022801"/>
    </source>
</evidence>
<dbReference type="Pfam" id="PF01850">
    <property type="entry name" value="PIN"/>
    <property type="match status" value="1"/>
</dbReference>
<dbReference type="InterPro" id="IPR006226">
    <property type="entry name" value="Mtu_PIN"/>
</dbReference>
<evidence type="ECO:0000259" key="6">
    <source>
        <dbReference type="Pfam" id="PF01850"/>
    </source>
</evidence>
<keyword evidence="3 5" id="KW-0479">Metal-binding</keyword>
<evidence type="ECO:0000256" key="2">
    <source>
        <dbReference type="ARBA" id="ARBA00022722"/>
    </source>
</evidence>
<keyword evidence="2 5" id="KW-0540">Nuclease</keyword>
<evidence type="ECO:0000256" key="3">
    <source>
        <dbReference type="ARBA" id="ARBA00022723"/>
    </source>
</evidence>
<dbReference type="SUPFAM" id="SSF88723">
    <property type="entry name" value="PIN domain-like"/>
    <property type="match status" value="1"/>
</dbReference>
<comment type="caution">
    <text evidence="7">The sequence shown here is derived from an EMBL/GenBank/DDBJ whole genome shotgun (WGS) entry which is preliminary data.</text>
</comment>
<sequence length="142" mass="16136">MNLLSFPDLNVWRALASPDHEHHATAALWWEQQDGMICFTRFTQLGFLRLATTAAAMDGKPYTMARAWEAYDRFYEDERVRFHPDPAEAEARFRRMASDNTVSPKLWMDAWLLSSADAAGGVLVTFDKALASRGAHCLLSKR</sequence>
<comment type="function">
    <text evidence="5">Toxic component of a toxin-antitoxin (TA) system. An RNase.</text>
</comment>
<evidence type="ECO:0000313" key="7">
    <source>
        <dbReference type="EMBL" id="MFC5862449.1"/>
    </source>
</evidence>
<dbReference type="RefSeq" id="WP_263335726.1">
    <property type="nucleotide sequence ID" value="NZ_JAGSYH010000003.1"/>
</dbReference>
<evidence type="ECO:0000256" key="1">
    <source>
        <dbReference type="ARBA" id="ARBA00022649"/>
    </source>
</evidence>
<dbReference type="EMBL" id="JBHSPH010000002">
    <property type="protein sequence ID" value="MFC5862449.1"/>
    <property type="molecule type" value="Genomic_DNA"/>
</dbReference>
<accession>A0ABW1EEN4</accession>
<feature type="binding site" evidence="5">
    <location>
        <position position="8"/>
    </location>
    <ligand>
        <name>Mg(2+)</name>
        <dbReference type="ChEBI" id="CHEBI:18420"/>
    </ligand>
</feature>
<evidence type="ECO:0000313" key="8">
    <source>
        <dbReference type="Proteomes" id="UP001596091"/>
    </source>
</evidence>
<dbReference type="InterPro" id="IPR022907">
    <property type="entry name" value="VapC_family"/>
</dbReference>
<reference evidence="8" key="1">
    <citation type="journal article" date="2019" name="Int. J. Syst. Evol. Microbiol.">
        <title>The Global Catalogue of Microorganisms (GCM) 10K type strain sequencing project: providing services to taxonomists for standard genome sequencing and annotation.</title>
        <authorList>
            <consortium name="The Broad Institute Genomics Platform"/>
            <consortium name="The Broad Institute Genome Sequencing Center for Infectious Disease"/>
            <person name="Wu L."/>
            <person name="Ma J."/>
        </authorList>
    </citation>
    <scope>NUCLEOTIDE SEQUENCE [LARGE SCALE GENOMIC DNA]</scope>
    <source>
        <strain evidence="8">JCM 4087</strain>
    </source>
</reference>
<evidence type="ECO:0000256" key="5">
    <source>
        <dbReference type="HAMAP-Rule" id="MF_00265"/>
    </source>
</evidence>
<feature type="domain" description="PIN" evidence="6">
    <location>
        <begin position="7"/>
        <end position="131"/>
    </location>
</feature>
<name>A0ABW1EEN4_9BACT</name>